<keyword evidence="2" id="KW-1185">Reference proteome</keyword>
<organism evidence="1 2">
    <name type="scientific">Diploscapter pachys</name>
    <dbReference type="NCBI Taxonomy" id="2018661"/>
    <lineage>
        <taxon>Eukaryota</taxon>
        <taxon>Metazoa</taxon>
        <taxon>Ecdysozoa</taxon>
        <taxon>Nematoda</taxon>
        <taxon>Chromadorea</taxon>
        <taxon>Rhabditida</taxon>
        <taxon>Rhabditina</taxon>
        <taxon>Rhabditomorpha</taxon>
        <taxon>Rhabditoidea</taxon>
        <taxon>Rhabditidae</taxon>
        <taxon>Diploscapter</taxon>
    </lineage>
</organism>
<gene>
    <name evidence="1" type="ORF">WR25_18070</name>
</gene>
<sequence length="54" mass="6180">FDQSSINLILTSLKQRMAIPYQIEANGTIRDGFAPFGDVKREDVIWKKLNPIKC</sequence>
<accession>A0A2A2JEA6</accession>
<evidence type="ECO:0000313" key="1">
    <source>
        <dbReference type="EMBL" id="PAV60043.1"/>
    </source>
</evidence>
<comment type="caution">
    <text evidence="1">The sequence shown here is derived from an EMBL/GenBank/DDBJ whole genome shotgun (WGS) entry which is preliminary data.</text>
</comment>
<dbReference type="EMBL" id="LIAE01010490">
    <property type="protein sequence ID" value="PAV60043.1"/>
    <property type="molecule type" value="Genomic_DNA"/>
</dbReference>
<reference evidence="1 2" key="1">
    <citation type="journal article" date="2017" name="Curr. Biol.">
        <title>Genome architecture and evolution of a unichromosomal asexual nematode.</title>
        <authorList>
            <person name="Fradin H."/>
            <person name="Zegar C."/>
            <person name="Gutwein M."/>
            <person name="Lucas J."/>
            <person name="Kovtun M."/>
            <person name="Corcoran D."/>
            <person name="Baugh L.R."/>
            <person name="Kiontke K."/>
            <person name="Gunsalus K."/>
            <person name="Fitch D.H."/>
            <person name="Piano F."/>
        </authorList>
    </citation>
    <scope>NUCLEOTIDE SEQUENCE [LARGE SCALE GENOMIC DNA]</scope>
    <source>
        <strain evidence="1">PF1309</strain>
    </source>
</reference>
<name>A0A2A2JEA6_9BILA</name>
<proteinExistence type="predicted"/>
<feature type="non-terminal residue" evidence="1">
    <location>
        <position position="1"/>
    </location>
</feature>
<dbReference type="AlphaFoldDB" id="A0A2A2JEA6"/>
<dbReference type="Proteomes" id="UP000218231">
    <property type="component" value="Unassembled WGS sequence"/>
</dbReference>
<evidence type="ECO:0000313" key="2">
    <source>
        <dbReference type="Proteomes" id="UP000218231"/>
    </source>
</evidence>
<protein>
    <submittedName>
        <fullName evidence="1">Uncharacterized protein</fullName>
    </submittedName>
</protein>